<dbReference type="Proteomes" id="UP000291084">
    <property type="component" value="Chromosome 8"/>
</dbReference>
<dbReference type="EMBL" id="AP015041">
    <property type="protein sequence ID" value="BAT94705.1"/>
    <property type="molecule type" value="Genomic_DNA"/>
</dbReference>
<sequence length="98" mass="11447">MSRNELNREAKHAVKTTFAKFPPLHTLLLFLNARFAKFPPLHTLFLFLNARFAKFPPLLTCVLYVGLMQGPRRSRPRRARPQCPLQKGCGVFVKMWFF</sequence>
<evidence type="ECO:0000313" key="2">
    <source>
        <dbReference type="Proteomes" id="UP000291084"/>
    </source>
</evidence>
<dbReference type="AlphaFoldDB" id="A0A0S3SPF8"/>
<proteinExistence type="predicted"/>
<evidence type="ECO:0000313" key="1">
    <source>
        <dbReference type="EMBL" id="BAT94705.1"/>
    </source>
</evidence>
<organism evidence="1 2">
    <name type="scientific">Vigna angularis var. angularis</name>
    <dbReference type="NCBI Taxonomy" id="157739"/>
    <lineage>
        <taxon>Eukaryota</taxon>
        <taxon>Viridiplantae</taxon>
        <taxon>Streptophyta</taxon>
        <taxon>Embryophyta</taxon>
        <taxon>Tracheophyta</taxon>
        <taxon>Spermatophyta</taxon>
        <taxon>Magnoliopsida</taxon>
        <taxon>eudicotyledons</taxon>
        <taxon>Gunneridae</taxon>
        <taxon>Pentapetalae</taxon>
        <taxon>rosids</taxon>
        <taxon>fabids</taxon>
        <taxon>Fabales</taxon>
        <taxon>Fabaceae</taxon>
        <taxon>Papilionoideae</taxon>
        <taxon>50 kb inversion clade</taxon>
        <taxon>NPAAA clade</taxon>
        <taxon>indigoferoid/millettioid clade</taxon>
        <taxon>Phaseoleae</taxon>
        <taxon>Vigna</taxon>
    </lineage>
</organism>
<protein>
    <submittedName>
        <fullName evidence="1">Uncharacterized protein</fullName>
    </submittedName>
</protein>
<reference evidence="1 2" key="1">
    <citation type="journal article" date="2015" name="Sci. Rep.">
        <title>The power of single molecule real-time sequencing technology in the de novo assembly of a eukaryotic genome.</title>
        <authorList>
            <person name="Sakai H."/>
            <person name="Naito K."/>
            <person name="Ogiso-Tanaka E."/>
            <person name="Takahashi Y."/>
            <person name="Iseki K."/>
            <person name="Muto C."/>
            <person name="Satou K."/>
            <person name="Teruya K."/>
            <person name="Shiroma A."/>
            <person name="Shimoji M."/>
            <person name="Hirano T."/>
            <person name="Itoh T."/>
            <person name="Kaga A."/>
            <person name="Tomooka N."/>
        </authorList>
    </citation>
    <scope>NUCLEOTIDE SEQUENCE [LARGE SCALE GENOMIC DNA]</scope>
    <source>
        <strain evidence="2">cv. Shumari</strain>
    </source>
</reference>
<accession>A0A0S3SPF8</accession>
<gene>
    <name evidence="1" type="primary">Vigan.08G132800</name>
    <name evidence="1" type="ORF">VIGAN_08132800</name>
</gene>
<name>A0A0S3SPF8_PHAAN</name>
<keyword evidence="2" id="KW-1185">Reference proteome</keyword>